<dbReference type="Proteomes" id="UP000263040">
    <property type="component" value="Chromosome"/>
</dbReference>
<accession>A0AAD0SQI0</accession>
<dbReference type="EMBL" id="CP032100">
    <property type="protein sequence ID" value="AXX89587.1"/>
    <property type="molecule type" value="Genomic_DNA"/>
</dbReference>
<dbReference type="AlphaFoldDB" id="A0AAD0SQI0"/>
<evidence type="ECO:0000313" key="1">
    <source>
        <dbReference type="EMBL" id="AXX89587.1"/>
    </source>
</evidence>
<protein>
    <recommendedName>
        <fullName evidence="3">Lipoprotein</fullName>
    </recommendedName>
</protein>
<evidence type="ECO:0000313" key="2">
    <source>
        <dbReference type="Proteomes" id="UP000263040"/>
    </source>
</evidence>
<gene>
    <name evidence="1" type="ORF">ASUIS_1099</name>
</gene>
<reference evidence="1 2" key="1">
    <citation type="submission" date="2018-08" db="EMBL/GenBank/DDBJ databases">
        <title>Complete genome of the Arcobacter suis type strain LMG 26152.</title>
        <authorList>
            <person name="Miller W.G."/>
            <person name="Yee E."/>
            <person name="Bono J.L."/>
        </authorList>
    </citation>
    <scope>NUCLEOTIDE SEQUENCE [LARGE SCALE GENOMIC DNA]</scope>
    <source>
        <strain evidence="1 2">CECT 7833</strain>
    </source>
</reference>
<organism evidence="1 2">
    <name type="scientific">Arcobacter suis CECT 7833</name>
    <dbReference type="NCBI Taxonomy" id="663365"/>
    <lineage>
        <taxon>Bacteria</taxon>
        <taxon>Pseudomonadati</taxon>
        <taxon>Campylobacterota</taxon>
        <taxon>Epsilonproteobacteria</taxon>
        <taxon>Campylobacterales</taxon>
        <taxon>Arcobacteraceae</taxon>
        <taxon>Arcobacter</taxon>
    </lineage>
</organism>
<evidence type="ECO:0008006" key="3">
    <source>
        <dbReference type="Google" id="ProtNLM"/>
    </source>
</evidence>
<sequence>MKTKLVLIALSIILFSACTDKENAEKFLKKEGYTDITMTGYNFFECSKDDSLSTGFTAKKNGKVIEGTVCTGMLLKNHTIKFK</sequence>
<dbReference type="RefSeq" id="WP_118886129.1">
    <property type="nucleotide sequence ID" value="NZ_CP032100.1"/>
</dbReference>
<dbReference type="PROSITE" id="PS51257">
    <property type="entry name" value="PROKAR_LIPOPROTEIN"/>
    <property type="match status" value="1"/>
</dbReference>
<proteinExistence type="predicted"/>
<name>A0AAD0SQI0_9BACT</name>
<keyword evidence="2" id="KW-1185">Reference proteome</keyword>
<dbReference type="KEGG" id="asui:ASUIS_1099"/>